<evidence type="ECO:0000256" key="1">
    <source>
        <dbReference type="ARBA" id="ARBA00004201"/>
    </source>
</evidence>
<dbReference type="GO" id="GO:0000932">
    <property type="term" value="C:P-body"/>
    <property type="evidence" value="ECO:0007669"/>
    <property type="project" value="UniProtKB-SubCell"/>
</dbReference>
<feature type="region of interest" description="Disordered" evidence="3">
    <location>
        <begin position="1"/>
        <end position="26"/>
    </location>
</feature>
<dbReference type="AlphaFoldDB" id="A0A6A4K1I0"/>
<sequence length="600" mass="66630">MSDNFFGFDPTMGGGDVEDGGGLLSEDEEDYDALNDETFGDTLVAGDWEEAHEKMAEITELSRQNVFSENGLLCEQVAAYILDDFPVSRSIEDQNEPPPPRPRLRPPPGFTNANTPNDHHLDVKLGLSSLKNVCTVEELERNLIKPPPANSLRLEDLERNLISKPTISPVLGLIRQPPAGFINVPPPPHHHPVLNSLNNQLTKISPLSPFQVSSPLPPHPYVLPPGLMSNRLGGVLMPIPHPMGPGRGPPPSLNLHPIRPQPPLPPEDEYAGLMTPREKNWLASIQLLQLNTNQPFQEDYYYTMYQLRQSGNHGRKINNSLKNARDRDTPTLIKPQYTPLQFENSLGKLQVGSVMAPRKIIDTDIVDSVDSSSSSAPSNKKIKQILLEIEHMYALVLKAEDALSPLNSHPDPTTNPSDIFEKVVRNLTKEDKLRSVLNIRKGKTLVLRILPHTGVSEPLVRNLIVLLPLAAKKDSDQGWLRALPAIRYYLGLCPFSEIIEFATIIKPHVSYLVPNKFGISVIANMIERAEHYMSDGCESNDWLDFMSAVLTQVHSSEAERPVVGIHGPTLARHLSRCPANNQDVVALQKVLSNMSMVDKK</sequence>
<evidence type="ECO:0008006" key="6">
    <source>
        <dbReference type="Google" id="ProtNLM"/>
    </source>
</evidence>
<dbReference type="GO" id="GO:0000290">
    <property type="term" value="P:deadenylation-dependent decapping of nuclear-transcribed mRNA"/>
    <property type="evidence" value="ECO:0007669"/>
    <property type="project" value="InterPro"/>
</dbReference>
<dbReference type="PANTHER" id="PTHR21551">
    <property type="entry name" value="TOPOISOMERASE II-ASSOCIATED PROTEIN PAT1"/>
    <property type="match status" value="1"/>
</dbReference>
<evidence type="ECO:0000313" key="5">
    <source>
        <dbReference type="Proteomes" id="UP000466442"/>
    </source>
</evidence>
<organism evidence="4 5">
    <name type="scientific">Apolygus lucorum</name>
    <name type="common">Small green plant bug</name>
    <name type="synonym">Lygocoris lucorum</name>
    <dbReference type="NCBI Taxonomy" id="248454"/>
    <lineage>
        <taxon>Eukaryota</taxon>
        <taxon>Metazoa</taxon>
        <taxon>Ecdysozoa</taxon>
        <taxon>Arthropoda</taxon>
        <taxon>Hexapoda</taxon>
        <taxon>Insecta</taxon>
        <taxon>Pterygota</taxon>
        <taxon>Neoptera</taxon>
        <taxon>Paraneoptera</taxon>
        <taxon>Hemiptera</taxon>
        <taxon>Heteroptera</taxon>
        <taxon>Panheteroptera</taxon>
        <taxon>Cimicomorpha</taxon>
        <taxon>Miridae</taxon>
        <taxon>Mirini</taxon>
        <taxon>Apolygus</taxon>
    </lineage>
</organism>
<evidence type="ECO:0000313" key="4">
    <source>
        <dbReference type="EMBL" id="KAF6208344.1"/>
    </source>
</evidence>
<evidence type="ECO:0000256" key="2">
    <source>
        <dbReference type="ARBA" id="ARBA00022490"/>
    </source>
</evidence>
<reference evidence="4" key="1">
    <citation type="journal article" date="2021" name="Mol. Ecol. Resour.">
        <title>Apolygus lucorum genome provides insights into omnivorousness and mesophyll feeding.</title>
        <authorList>
            <person name="Liu Y."/>
            <person name="Liu H."/>
            <person name="Wang H."/>
            <person name="Huang T."/>
            <person name="Liu B."/>
            <person name="Yang B."/>
            <person name="Yin L."/>
            <person name="Li B."/>
            <person name="Zhang Y."/>
            <person name="Zhang S."/>
            <person name="Jiang F."/>
            <person name="Zhang X."/>
            <person name="Ren Y."/>
            <person name="Wang B."/>
            <person name="Wang S."/>
            <person name="Lu Y."/>
            <person name="Wu K."/>
            <person name="Fan W."/>
            <person name="Wang G."/>
        </authorList>
    </citation>
    <scope>NUCLEOTIDE SEQUENCE</scope>
    <source>
        <strain evidence="4">12Hb</strain>
    </source>
</reference>
<feature type="compositionally biased region" description="Gly residues" evidence="3">
    <location>
        <begin position="12"/>
        <end position="23"/>
    </location>
</feature>
<comment type="subcellular location">
    <subcellularLocation>
        <location evidence="1">Cytoplasm</location>
        <location evidence="1">P-body</location>
    </subcellularLocation>
</comment>
<accession>A0A6A4K1I0</accession>
<proteinExistence type="predicted"/>
<feature type="compositionally biased region" description="Pro residues" evidence="3">
    <location>
        <begin position="96"/>
        <end position="109"/>
    </location>
</feature>
<protein>
    <recommendedName>
        <fullName evidence="6">mRNA decay factor PAT1 domain-containing protein</fullName>
    </recommendedName>
</protein>
<dbReference type="PANTHER" id="PTHR21551:SF0">
    <property type="entry name" value="PROTEIN ASSOCIATED WITH TOPO II RELATED-1, ISOFORM A"/>
    <property type="match status" value="1"/>
</dbReference>
<gene>
    <name evidence="4" type="ORF">GE061_016798</name>
</gene>
<dbReference type="GO" id="GO:0003723">
    <property type="term" value="F:RNA binding"/>
    <property type="evidence" value="ECO:0007669"/>
    <property type="project" value="TreeGrafter"/>
</dbReference>
<dbReference type="InterPro" id="IPR039900">
    <property type="entry name" value="Pat1-like"/>
</dbReference>
<dbReference type="GO" id="GO:0033962">
    <property type="term" value="P:P-body assembly"/>
    <property type="evidence" value="ECO:0007669"/>
    <property type="project" value="TreeGrafter"/>
</dbReference>
<dbReference type="EMBL" id="WIXP02000007">
    <property type="protein sequence ID" value="KAF6208344.1"/>
    <property type="molecule type" value="Genomic_DNA"/>
</dbReference>
<comment type="caution">
    <text evidence="4">The sequence shown here is derived from an EMBL/GenBank/DDBJ whole genome shotgun (WGS) entry which is preliminary data.</text>
</comment>
<dbReference type="OrthoDB" id="8251691at2759"/>
<name>A0A6A4K1I0_APOLU</name>
<keyword evidence="2" id="KW-0963">Cytoplasm</keyword>
<keyword evidence="5" id="KW-1185">Reference proteome</keyword>
<dbReference type="Proteomes" id="UP000466442">
    <property type="component" value="Unassembled WGS sequence"/>
</dbReference>
<feature type="region of interest" description="Disordered" evidence="3">
    <location>
        <begin position="89"/>
        <end position="118"/>
    </location>
</feature>
<evidence type="ECO:0000256" key="3">
    <source>
        <dbReference type="SAM" id="MobiDB-lite"/>
    </source>
</evidence>